<dbReference type="InterPro" id="IPR050228">
    <property type="entry name" value="Carboxylesterase_BioH"/>
</dbReference>
<dbReference type="STRING" id="1796606.A2G96_22105"/>
<proteinExistence type="predicted"/>
<protein>
    <recommendedName>
        <fullName evidence="1">AB hydrolase-1 domain-containing protein</fullName>
    </recommendedName>
</protein>
<evidence type="ECO:0000313" key="2">
    <source>
        <dbReference type="EMBL" id="AMR82314.1"/>
    </source>
</evidence>
<sequence>MVGAVVTGGCGGMPTTDSPRAAVQTAAERRDVFFAGGRYVGTGGQEVMQGAMYVEHLAPARVTQKYPVVFFHGAAQTAVNWITTPDGRPGWASYFLDRGYDVYLVDQPARGRSAWHPGLDGTLTKFSAPKIEMLFTDSAARGNWPQAKLHTQWPGTGPNKGRMGDSVFDQFYSSQVEYLGTNAETQALVKQAGTALLDRIGPAVLITHSQAGPFGWLLADARPQLVKAIVSVEPNGPPIESSTVFGAKKQLAWGVADVPITYDPPVMDASTLDIEKETTPERPQLMACWRQKAPARQLPNLKGIPITVLITEASFHSQYDHCTARWLSQAGVPTEIVRLEEIGLRGNGHMVMLEKNSNDVAAWIDGWLRKTLN</sequence>
<gene>
    <name evidence="2" type="ORF">A2G96_22105</name>
</gene>
<dbReference type="PANTHER" id="PTHR43194:SF4">
    <property type="entry name" value="AB HYDROLASE-1 DOMAIN-CONTAINING PROTEIN"/>
    <property type="match status" value="1"/>
</dbReference>
<dbReference type="AlphaFoldDB" id="A0A142JW52"/>
<evidence type="ECO:0000259" key="1">
    <source>
        <dbReference type="Pfam" id="PF00561"/>
    </source>
</evidence>
<dbReference type="Gene3D" id="3.40.50.1820">
    <property type="entry name" value="alpha/beta hydrolase"/>
    <property type="match status" value="1"/>
</dbReference>
<dbReference type="SUPFAM" id="SSF53474">
    <property type="entry name" value="alpha/beta-Hydrolases"/>
    <property type="match status" value="1"/>
</dbReference>
<dbReference type="KEGG" id="cnan:A2G96_22105"/>
<organism evidence="2 3">
    <name type="scientific">Cupriavidus nantongensis</name>
    <dbReference type="NCBI Taxonomy" id="1796606"/>
    <lineage>
        <taxon>Bacteria</taxon>
        <taxon>Pseudomonadati</taxon>
        <taxon>Pseudomonadota</taxon>
        <taxon>Betaproteobacteria</taxon>
        <taxon>Burkholderiales</taxon>
        <taxon>Burkholderiaceae</taxon>
        <taxon>Cupriavidus</taxon>
    </lineage>
</organism>
<dbReference type="Pfam" id="PF00561">
    <property type="entry name" value="Abhydrolase_1"/>
    <property type="match status" value="1"/>
</dbReference>
<dbReference type="PANTHER" id="PTHR43194">
    <property type="entry name" value="HYDROLASE ALPHA/BETA FOLD FAMILY"/>
    <property type="match status" value="1"/>
</dbReference>
<feature type="domain" description="AB hydrolase-1" evidence="1">
    <location>
        <begin position="66"/>
        <end position="242"/>
    </location>
</feature>
<reference evidence="2 3" key="1">
    <citation type="submission" date="2016-03" db="EMBL/GenBank/DDBJ databases">
        <title>Complete genome sequence of a novel chlorpyrifos degrading bacterium, Cupriavidus nantongensis sp. X1.</title>
        <authorList>
            <person name="Fang L."/>
        </authorList>
    </citation>
    <scope>NUCLEOTIDE SEQUENCE [LARGE SCALE GENOMIC DNA]</scope>
    <source>
        <strain evidence="2 3">X1</strain>
    </source>
</reference>
<evidence type="ECO:0000313" key="3">
    <source>
        <dbReference type="Proteomes" id="UP000075238"/>
    </source>
</evidence>
<accession>A0A142JW52</accession>
<keyword evidence="3" id="KW-1185">Reference proteome</keyword>
<dbReference type="EMBL" id="CP014845">
    <property type="protein sequence ID" value="AMR82314.1"/>
    <property type="molecule type" value="Genomic_DNA"/>
</dbReference>
<dbReference type="InterPro" id="IPR000073">
    <property type="entry name" value="AB_hydrolase_1"/>
</dbReference>
<dbReference type="Proteomes" id="UP000075238">
    <property type="component" value="Chromosome 2"/>
</dbReference>
<dbReference type="InterPro" id="IPR029058">
    <property type="entry name" value="AB_hydrolase_fold"/>
</dbReference>
<name>A0A142JW52_9BURK</name>
<dbReference type="CDD" id="cd12809">
    <property type="entry name" value="Esterase_713_like-2"/>
    <property type="match status" value="1"/>
</dbReference>